<dbReference type="EMBL" id="LWHQ01000028">
    <property type="protein sequence ID" value="OAS23906.1"/>
    <property type="molecule type" value="Genomic_DNA"/>
</dbReference>
<evidence type="ECO:0000256" key="1">
    <source>
        <dbReference type="SAM" id="MobiDB-lite"/>
    </source>
</evidence>
<sequence>MGYHHDDHDDGEQDPFIQEFLKEIAMDAYDPPEPEPKASEPEPEPAGEDETVPEPVADEAAPVAAPPLSASAEAAAHRRVEAERKRIERAERRAAGLPDRRTVDGAVSAALAQVLREGKAASRVRARGSARGMVVDGEAILRHAILELRARACSKEAASRAVAERLLGRDTPGPALASG</sequence>
<dbReference type="AlphaFoldDB" id="A0A179S8D9"/>
<dbReference type="OrthoDB" id="10000935at2"/>
<proteinExistence type="predicted"/>
<organism evidence="2 3">
    <name type="scientific">Methylobacterium platani</name>
    <dbReference type="NCBI Taxonomy" id="427683"/>
    <lineage>
        <taxon>Bacteria</taxon>
        <taxon>Pseudomonadati</taxon>
        <taxon>Pseudomonadota</taxon>
        <taxon>Alphaproteobacteria</taxon>
        <taxon>Hyphomicrobiales</taxon>
        <taxon>Methylobacteriaceae</taxon>
        <taxon>Methylobacterium</taxon>
    </lineage>
</organism>
<feature type="compositionally biased region" description="Acidic residues" evidence="1">
    <location>
        <begin position="41"/>
        <end position="52"/>
    </location>
</feature>
<evidence type="ECO:0000313" key="3">
    <source>
        <dbReference type="Proteomes" id="UP000078316"/>
    </source>
</evidence>
<reference evidence="2 3" key="1">
    <citation type="submission" date="2016-04" db="EMBL/GenBank/DDBJ databases">
        <authorList>
            <person name="Evans L.H."/>
            <person name="Alamgir A."/>
            <person name="Owens N."/>
            <person name="Weber N.D."/>
            <person name="Virtaneva K."/>
            <person name="Barbian K."/>
            <person name="Babar A."/>
            <person name="Rosenke K."/>
        </authorList>
    </citation>
    <scope>NUCLEOTIDE SEQUENCE [LARGE SCALE GENOMIC DNA]</scope>
    <source>
        <strain evidence="2 3">PMB02</strain>
    </source>
</reference>
<protein>
    <submittedName>
        <fullName evidence="2">Uncharacterized protein</fullName>
    </submittedName>
</protein>
<feature type="compositionally biased region" description="Basic and acidic residues" evidence="1">
    <location>
        <begin position="75"/>
        <end position="85"/>
    </location>
</feature>
<gene>
    <name evidence="2" type="ORF">A5481_15765</name>
</gene>
<dbReference type="RefSeq" id="WP_048435283.1">
    <property type="nucleotide sequence ID" value="NZ_LWHQ01000028.1"/>
</dbReference>
<evidence type="ECO:0000313" key="2">
    <source>
        <dbReference type="EMBL" id="OAS23906.1"/>
    </source>
</evidence>
<feature type="compositionally biased region" description="Low complexity" evidence="1">
    <location>
        <begin position="53"/>
        <end position="74"/>
    </location>
</feature>
<feature type="region of interest" description="Disordered" evidence="1">
    <location>
        <begin position="1"/>
        <end position="85"/>
    </location>
</feature>
<name>A0A179S8D9_9HYPH</name>
<dbReference type="Proteomes" id="UP000078316">
    <property type="component" value="Unassembled WGS sequence"/>
</dbReference>
<accession>A0A179S8D9</accession>
<comment type="caution">
    <text evidence="2">The sequence shown here is derived from an EMBL/GenBank/DDBJ whole genome shotgun (WGS) entry which is preliminary data.</text>
</comment>